<keyword evidence="3" id="KW-1185">Reference proteome</keyword>
<feature type="compositionally biased region" description="Basic and acidic residues" evidence="1">
    <location>
        <begin position="287"/>
        <end position="302"/>
    </location>
</feature>
<reference evidence="2 3" key="1">
    <citation type="journal article" date="2018" name="Sci. Rep.">
        <title>Comparative genomics provides insights into the lifestyle and reveals functional heterogeneity of dark septate endophytic fungi.</title>
        <authorList>
            <person name="Knapp D.G."/>
            <person name="Nemeth J.B."/>
            <person name="Barry K."/>
            <person name="Hainaut M."/>
            <person name="Henrissat B."/>
            <person name="Johnson J."/>
            <person name="Kuo A."/>
            <person name="Lim J.H.P."/>
            <person name="Lipzen A."/>
            <person name="Nolan M."/>
            <person name="Ohm R.A."/>
            <person name="Tamas L."/>
            <person name="Grigoriev I.V."/>
            <person name="Spatafora J.W."/>
            <person name="Nagy L.G."/>
            <person name="Kovacs G.M."/>
        </authorList>
    </citation>
    <scope>NUCLEOTIDE SEQUENCE [LARGE SCALE GENOMIC DNA]</scope>
    <source>
        <strain evidence="2 3">DSE2036</strain>
    </source>
</reference>
<evidence type="ECO:0000256" key="1">
    <source>
        <dbReference type="SAM" id="MobiDB-lite"/>
    </source>
</evidence>
<dbReference type="EMBL" id="KZ805491">
    <property type="protein sequence ID" value="PVH95588.1"/>
    <property type="molecule type" value="Genomic_DNA"/>
</dbReference>
<feature type="compositionally biased region" description="Basic and acidic residues" evidence="1">
    <location>
        <begin position="249"/>
        <end position="261"/>
    </location>
</feature>
<feature type="compositionally biased region" description="Low complexity" evidence="1">
    <location>
        <begin position="176"/>
        <end position="186"/>
    </location>
</feature>
<feature type="compositionally biased region" description="Basic residues" evidence="1">
    <location>
        <begin position="90"/>
        <end position="110"/>
    </location>
</feature>
<dbReference type="AlphaFoldDB" id="A0A2V1DC01"/>
<organism evidence="2 3">
    <name type="scientific">Periconia macrospinosa</name>
    <dbReference type="NCBI Taxonomy" id="97972"/>
    <lineage>
        <taxon>Eukaryota</taxon>
        <taxon>Fungi</taxon>
        <taxon>Dikarya</taxon>
        <taxon>Ascomycota</taxon>
        <taxon>Pezizomycotina</taxon>
        <taxon>Dothideomycetes</taxon>
        <taxon>Pleosporomycetidae</taxon>
        <taxon>Pleosporales</taxon>
        <taxon>Massarineae</taxon>
        <taxon>Periconiaceae</taxon>
        <taxon>Periconia</taxon>
    </lineage>
</organism>
<feature type="compositionally biased region" description="Basic and acidic residues" evidence="1">
    <location>
        <begin position="204"/>
        <end position="230"/>
    </location>
</feature>
<feature type="compositionally biased region" description="Basic and acidic residues" evidence="1">
    <location>
        <begin position="130"/>
        <end position="140"/>
    </location>
</feature>
<evidence type="ECO:0000313" key="2">
    <source>
        <dbReference type="EMBL" id="PVH95588.1"/>
    </source>
</evidence>
<gene>
    <name evidence="2" type="ORF">DM02DRAFT_632759</name>
</gene>
<sequence length="326" mass="36918">MPLRSRLRRAFNRGNSTDDSNVPSKHGFHRPRKTKTDPLVYQPGEKMPPLKYRRPVAPEHKALLESFSWDKAWRHRSEQSLYSPMGSRIPSRKSSYRSFSRRSLHRRSMSRSRAGDDGSAIDSGVGASLSDERPERLREGSDEEGDVTNVGLSRNPTEDPKRPNRKSSSIHEKTKSSSSRPQTSDRSSSKRERDAPFTPEDLELALKKSNLEATKEESDHSKDTTPRAADDSAATTKVTPTPVGAADKPGPDSERPEEHTDSVTGILYTDYEDCDDDDEYEDDHDDVDDHSSMEFEREPRPRERLISYHSRQSTVILKPLPSMLDV</sequence>
<feature type="compositionally biased region" description="Polar residues" evidence="1">
    <location>
        <begin position="13"/>
        <end position="23"/>
    </location>
</feature>
<dbReference type="Proteomes" id="UP000244855">
    <property type="component" value="Unassembled WGS sequence"/>
</dbReference>
<feature type="compositionally biased region" description="Basic residues" evidence="1">
    <location>
        <begin position="1"/>
        <end position="11"/>
    </location>
</feature>
<proteinExistence type="predicted"/>
<feature type="region of interest" description="Disordered" evidence="1">
    <location>
        <begin position="82"/>
        <end position="302"/>
    </location>
</feature>
<name>A0A2V1DC01_9PLEO</name>
<accession>A0A2V1DC01</accession>
<feature type="compositionally biased region" description="Acidic residues" evidence="1">
    <location>
        <begin position="270"/>
        <end position="286"/>
    </location>
</feature>
<feature type="region of interest" description="Disordered" evidence="1">
    <location>
        <begin position="1"/>
        <end position="53"/>
    </location>
</feature>
<dbReference type="OrthoDB" id="5408144at2759"/>
<evidence type="ECO:0000313" key="3">
    <source>
        <dbReference type="Proteomes" id="UP000244855"/>
    </source>
</evidence>
<protein>
    <submittedName>
        <fullName evidence="2">Uncharacterized protein</fullName>
    </submittedName>
</protein>